<proteinExistence type="inferred from homology"/>
<dbReference type="PANTHER" id="PTHR30487">
    <property type="entry name" value="TYPE 4 PREPILIN-LIKE PROTEINS LEADER PEPTIDE-PROCESSING ENZYME"/>
    <property type="match status" value="1"/>
</dbReference>
<dbReference type="InterPro" id="IPR000045">
    <property type="entry name" value="Prepilin_IV_endopep_pep"/>
</dbReference>
<keyword evidence="4" id="KW-0489">Methyltransferase</keyword>
<dbReference type="GO" id="GO:0008168">
    <property type="term" value="F:methyltransferase activity"/>
    <property type="evidence" value="ECO:0007669"/>
    <property type="project" value="UniProtKB-KW"/>
</dbReference>
<feature type="transmembrane region" description="Helical" evidence="2">
    <location>
        <begin position="6"/>
        <end position="24"/>
    </location>
</feature>
<feature type="transmembrane region" description="Helical" evidence="2">
    <location>
        <begin position="88"/>
        <end position="121"/>
    </location>
</feature>
<evidence type="ECO:0000313" key="5">
    <source>
        <dbReference type="Proteomes" id="UP000186795"/>
    </source>
</evidence>
<dbReference type="Pfam" id="PF01478">
    <property type="entry name" value="Peptidase_A24"/>
    <property type="match status" value="1"/>
</dbReference>
<protein>
    <submittedName>
        <fullName evidence="4">Leader peptidase (Prepilin peptidase) / N-methyltransferase/prepilin peptidase CpaA/leader peptidase (Prepilin peptidase) / N-methyltransferase</fullName>
    </submittedName>
</protein>
<feature type="transmembrane region" description="Helical" evidence="2">
    <location>
        <begin position="55"/>
        <end position="76"/>
    </location>
</feature>
<dbReference type="RefSeq" id="WP_076525282.1">
    <property type="nucleotide sequence ID" value="NZ_CP048103.1"/>
</dbReference>
<sequence>MNISLAEHLIYISLILILICATVTDLRERLIYDRFVLIGLAFALGIHLYSRHYSWTEYILTGLGAFFALALIAILTKGSAIGGGDIKLFAMIGFATGLEGFILIFMVSHVVAAIFILVVKLFRSDAVRKGTEFPFAPFILIGVLLTYTYYWI</sequence>
<dbReference type="Gene3D" id="1.20.120.1220">
    <property type="match status" value="1"/>
</dbReference>
<dbReference type="AlphaFoldDB" id="A0A1N7MVJ3"/>
<reference evidence="5" key="1">
    <citation type="submission" date="2017-01" db="EMBL/GenBank/DDBJ databases">
        <authorList>
            <person name="Varghese N."/>
            <person name="Submissions S."/>
        </authorList>
    </citation>
    <scope>NUCLEOTIDE SEQUENCE [LARGE SCALE GENOMIC DNA]</scope>
    <source>
        <strain evidence="5">DSM 45196</strain>
    </source>
</reference>
<keyword evidence="2" id="KW-0472">Membrane</keyword>
<gene>
    <name evidence="4" type="ORF">SAMN05421790_10780</name>
</gene>
<evidence type="ECO:0000256" key="2">
    <source>
        <dbReference type="SAM" id="Phobius"/>
    </source>
</evidence>
<name>A0A1N7MVJ3_9BACL</name>
<keyword evidence="5" id="KW-1185">Reference proteome</keyword>
<evidence type="ECO:0000256" key="1">
    <source>
        <dbReference type="ARBA" id="ARBA00005801"/>
    </source>
</evidence>
<evidence type="ECO:0000259" key="3">
    <source>
        <dbReference type="Pfam" id="PF01478"/>
    </source>
</evidence>
<dbReference type="PANTHER" id="PTHR30487:SF0">
    <property type="entry name" value="PREPILIN LEADER PEPTIDASE_N-METHYLTRANSFERASE-RELATED"/>
    <property type="match status" value="1"/>
</dbReference>
<dbReference type="InterPro" id="IPR050882">
    <property type="entry name" value="Prepilin_peptidase/N-MTase"/>
</dbReference>
<evidence type="ECO:0000313" key="4">
    <source>
        <dbReference type="EMBL" id="SIS90147.1"/>
    </source>
</evidence>
<feature type="transmembrane region" description="Helical" evidence="2">
    <location>
        <begin position="31"/>
        <end position="49"/>
    </location>
</feature>
<dbReference type="GO" id="GO:0004190">
    <property type="term" value="F:aspartic-type endopeptidase activity"/>
    <property type="evidence" value="ECO:0007669"/>
    <property type="project" value="InterPro"/>
</dbReference>
<organism evidence="4 5">
    <name type="scientific">Kroppenstedtia eburnea</name>
    <dbReference type="NCBI Taxonomy" id="714067"/>
    <lineage>
        <taxon>Bacteria</taxon>
        <taxon>Bacillati</taxon>
        <taxon>Bacillota</taxon>
        <taxon>Bacilli</taxon>
        <taxon>Bacillales</taxon>
        <taxon>Thermoactinomycetaceae</taxon>
        <taxon>Kroppenstedtia</taxon>
    </lineage>
</organism>
<feature type="domain" description="Prepilin type IV endopeptidase peptidase" evidence="3">
    <location>
        <begin position="13"/>
        <end position="117"/>
    </location>
</feature>
<feature type="transmembrane region" description="Helical" evidence="2">
    <location>
        <begin position="133"/>
        <end position="151"/>
    </location>
</feature>
<keyword evidence="2" id="KW-1133">Transmembrane helix</keyword>
<dbReference type="OrthoDB" id="9789291at2"/>
<dbReference type="GO" id="GO:0005886">
    <property type="term" value="C:plasma membrane"/>
    <property type="evidence" value="ECO:0007669"/>
    <property type="project" value="TreeGrafter"/>
</dbReference>
<keyword evidence="4" id="KW-0808">Transferase</keyword>
<accession>A0A1N7MVJ3</accession>
<keyword evidence="2" id="KW-0812">Transmembrane</keyword>
<dbReference type="Proteomes" id="UP000186795">
    <property type="component" value="Unassembled WGS sequence"/>
</dbReference>
<comment type="similarity">
    <text evidence="1">Belongs to the peptidase A24 family.</text>
</comment>
<dbReference type="GO" id="GO:0006465">
    <property type="term" value="P:signal peptide processing"/>
    <property type="evidence" value="ECO:0007669"/>
    <property type="project" value="TreeGrafter"/>
</dbReference>
<dbReference type="GO" id="GO:0032259">
    <property type="term" value="P:methylation"/>
    <property type="evidence" value="ECO:0007669"/>
    <property type="project" value="UniProtKB-KW"/>
</dbReference>
<dbReference type="EMBL" id="FTOD01000007">
    <property type="protein sequence ID" value="SIS90147.1"/>
    <property type="molecule type" value="Genomic_DNA"/>
</dbReference>